<reference evidence="1" key="1">
    <citation type="journal article" date="2014" name="Int. J. Syst. Evol. Microbiol.">
        <title>Complete genome sequence of Corynebacterium casei LMG S-19264T (=DSM 44701T), isolated from a smear-ripened cheese.</title>
        <authorList>
            <consortium name="US DOE Joint Genome Institute (JGI-PGF)"/>
            <person name="Walter F."/>
            <person name="Albersmeier A."/>
            <person name="Kalinowski J."/>
            <person name="Ruckert C."/>
        </authorList>
    </citation>
    <scope>NUCLEOTIDE SEQUENCE</scope>
    <source>
        <strain evidence="1">NBRC 101628</strain>
    </source>
</reference>
<accession>A0AA37RXR5</accession>
<dbReference type="Proteomes" id="UP001161422">
    <property type="component" value="Unassembled WGS sequence"/>
</dbReference>
<reference evidence="1" key="2">
    <citation type="submission" date="2023-01" db="EMBL/GenBank/DDBJ databases">
        <title>Draft genome sequence of Paraferrimonas sedimenticola strain NBRC 101628.</title>
        <authorList>
            <person name="Sun Q."/>
            <person name="Mori K."/>
        </authorList>
    </citation>
    <scope>NUCLEOTIDE SEQUENCE</scope>
    <source>
        <strain evidence="1">NBRC 101628</strain>
    </source>
</reference>
<sequence>MRARSSNAFQSVFLLLVVSLLTLNGCSSPSSKPAPLVATISGPSQAIIGQLSEYRVAVQGVPEDQLHNYSFQLVQTSGPQVKLYQNNNVFAFVGQDDMDNQHITLSATVSRGGNTSAPVQKNVRIYNHIKATQDGERASFASWALINVLSRGATLASELVIETHQPEYQATVNCRYGGQRITSMLTPERSFPATAGDKLQVEFQQCVEVNTGIEGEVNGRIEIDIEQLETGDTELVKAKVTATEFENGSHSRAFVDGTFSWEFERQFEGLSVTTSVQQLNMTQDKTELFQASDFTVEQSQNYRSAKFQINARGTIKDMRSGDELKYTQEVPWGGRMGMYPHTGRASLESQNLYPLVLKANAESNTNDMTLEHAGHESSLYWGHLASPSLWMLARKGYYQVVSYRANALFRVGAHPTVNFEDLSPADPIVILYSSPLASASARSNEFIPVASGEPPVPFTTRINGGMLELVPETPLTPGLEYQVNRLEAVAADIDASNTVTRHFIVRDTVVARPLASSLVYKAGDKITLNASRSSAKRGRQMNFEWSHVKGPKVAIAQPNSATTEVEFGEDASESVFVRLAASNEFKDQAFAEVEFFPQPVTPSYLAFRSEPNEPIIRNHNGIRTNHTSHFDPGLGGENRNGASIRVFAGSESFRVSIGAPTGEELQVKHYPNANNSGAVVKEQPFLEFSGLGNSCSKTTGDFEVKEIAFGEGNQLERLSVHFTQYCTSYPDSALQGQLYFNTNQGN</sequence>
<organism evidence="1 2">
    <name type="scientific">Paraferrimonas sedimenticola</name>
    <dbReference type="NCBI Taxonomy" id="375674"/>
    <lineage>
        <taxon>Bacteria</taxon>
        <taxon>Pseudomonadati</taxon>
        <taxon>Pseudomonadota</taxon>
        <taxon>Gammaproteobacteria</taxon>
        <taxon>Alteromonadales</taxon>
        <taxon>Ferrimonadaceae</taxon>
        <taxon>Paraferrimonas</taxon>
    </lineage>
</organism>
<evidence type="ECO:0000313" key="1">
    <source>
        <dbReference type="EMBL" id="GLP97013.1"/>
    </source>
</evidence>
<evidence type="ECO:0000313" key="2">
    <source>
        <dbReference type="Proteomes" id="UP001161422"/>
    </source>
</evidence>
<protein>
    <submittedName>
        <fullName evidence="1">Uncharacterized protein</fullName>
    </submittedName>
</protein>
<gene>
    <name evidence="1" type="ORF">GCM10007895_23190</name>
</gene>
<name>A0AA37RXR5_9GAMM</name>
<dbReference type="AlphaFoldDB" id="A0AA37RXR5"/>
<proteinExistence type="predicted"/>
<dbReference type="Gene3D" id="2.60.40.10">
    <property type="entry name" value="Immunoglobulins"/>
    <property type="match status" value="1"/>
</dbReference>
<dbReference type="EMBL" id="BSNC01000005">
    <property type="protein sequence ID" value="GLP97013.1"/>
    <property type="molecule type" value="Genomic_DNA"/>
</dbReference>
<keyword evidence="2" id="KW-1185">Reference proteome</keyword>
<dbReference type="InterPro" id="IPR013783">
    <property type="entry name" value="Ig-like_fold"/>
</dbReference>
<dbReference type="RefSeq" id="WP_095504318.1">
    <property type="nucleotide sequence ID" value="NZ_BSNC01000005.1"/>
</dbReference>
<comment type="caution">
    <text evidence="1">The sequence shown here is derived from an EMBL/GenBank/DDBJ whole genome shotgun (WGS) entry which is preliminary data.</text>
</comment>